<dbReference type="GO" id="GO:0004674">
    <property type="term" value="F:protein serine/threonine kinase activity"/>
    <property type="evidence" value="ECO:0007669"/>
    <property type="project" value="UniProtKB-KW"/>
</dbReference>
<feature type="compositionally biased region" description="Low complexity" evidence="6">
    <location>
        <begin position="328"/>
        <end position="338"/>
    </location>
</feature>
<evidence type="ECO:0000256" key="4">
    <source>
        <dbReference type="ARBA" id="ARBA00022777"/>
    </source>
</evidence>
<keyword evidence="4" id="KW-0418">Kinase</keyword>
<keyword evidence="3" id="KW-0547">Nucleotide-binding</keyword>
<evidence type="ECO:0000313" key="8">
    <source>
        <dbReference type="EMBL" id="KAG1804063.1"/>
    </source>
</evidence>
<organism evidence="8 9">
    <name type="scientific">Suillus subaureus</name>
    <dbReference type="NCBI Taxonomy" id="48587"/>
    <lineage>
        <taxon>Eukaryota</taxon>
        <taxon>Fungi</taxon>
        <taxon>Dikarya</taxon>
        <taxon>Basidiomycota</taxon>
        <taxon>Agaricomycotina</taxon>
        <taxon>Agaricomycetes</taxon>
        <taxon>Agaricomycetidae</taxon>
        <taxon>Boletales</taxon>
        <taxon>Suillineae</taxon>
        <taxon>Suillaceae</taxon>
        <taxon>Suillus</taxon>
    </lineage>
</organism>
<dbReference type="Gene3D" id="3.20.200.10">
    <property type="entry name" value="MHCK/EF2 kinase"/>
    <property type="match status" value="1"/>
</dbReference>
<gene>
    <name evidence="8" type="ORF">BJ212DRAFT_1581103</name>
</gene>
<keyword evidence="1" id="KW-0723">Serine/threonine-protein kinase</keyword>
<dbReference type="EMBL" id="JABBWG010000063">
    <property type="protein sequence ID" value="KAG1804063.1"/>
    <property type="molecule type" value="Genomic_DNA"/>
</dbReference>
<dbReference type="InterPro" id="IPR004166">
    <property type="entry name" value="a-kinase_dom"/>
</dbReference>
<evidence type="ECO:0000313" key="9">
    <source>
        <dbReference type="Proteomes" id="UP000807769"/>
    </source>
</evidence>
<dbReference type="PANTHER" id="PTHR45992">
    <property type="entry name" value="EUKARYOTIC ELONGATION FACTOR 2 KINASE-RELATED"/>
    <property type="match status" value="1"/>
</dbReference>
<dbReference type="InterPro" id="IPR011009">
    <property type="entry name" value="Kinase-like_dom_sf"/>
</dbReference>
<dbReference type="GeneID" id="64636308"/>
<dbReference type="Pfam" id="PF02816">
    <property type="entry name" value="Alpha_kinase"/>
    <property type="match status" value="1"/>
</dbReference>
<name>A0A9P7DVP4_9AGAM</name>
<feature type="compositionally biased region" description="Polar residues" evidence="6">
    <location>
        <begin position="350"/>
        <end position="360"/>
    </location>
</feature>
<dbReference type="GO" id="GO:0005524">
    <property type="term" value="F:ATP binding"/>
    <property type="evidence" value="ECO:0007669"/>
    <property type="project" value="UniProtKB-KW"/>
</dbReference>
<keyword evidence="9" id="KW-1185">Reference proteome</keyword>
<dbReference type="SUPFAM" id="SSF56112">
    <property type="entry name" value="Protein kinase-like (PK-like)"/>
    <property type="match status" value="1"/>
</dbReference>
<keyword evidence="5" id="KW-0067">ATP-binding</keyword>
<comment type="caution">
    <text evidence="8">The sequence shown here is derived from an EMBL/GenBank/DDBJ whole genome shotgun (WGS) entry which is preliminary data.</text>
</comment>
<dbReference type="GO" id="GO:0031037">
    <property type="term" value="P:myosin II filament disassembly"/>
    <property type="evidence" value="ECO:0007669"/>
    <property type="project" value="TreeGrafter"/>
</dbReference>
<evidence type="ECO:0000256" key="6">
    <source>
        <dbReference type="SAM" id="MobiDB-lite"/>
    </source>
</evidence>
<dbReference type="Proteomes" id="UP000807769">
    <property type="component" value="Unassembled WGS sequence"/>
</dbReference>
<protein>
    <recommendedName>
        <fullName evidence="7">Alpha-type protein kinase domain-containing protein</fullName>
    </recommendedName>
</protein>
<evidence type="ECO:0000259" key="7">
    <source>
        <dbReference type="PROSITE" id="PS51158"/>
    </source>
</evidence>
<sequence>MDFTPVNEYGPRLCQRCNVQFDVSVTFEYIHSKDGSGRACCPPCAKHYIDRKAAELAQNNAVHGMGNNQHSGIDFTSMGASREALVKATSAAQRGERLFPSQHFSSGSPQMPGNPGQMLPPPALVSSYNSLCHSNGYTANHQFHHQHCSKMLRAASSSQGKSSTLLVGNIERDMRVSLSTTQTELRLDIIRHLQSPWTEWSRKHSLTLESLEMHKSPMMLLFDPRQPLYDPDAVVLHDFFLRSTTKDLVPKFYASTKVAILLIMTHAQYESVQLWREQIDELRHDDATEMKDIQTNLHTSPPVYATDEASNTTHSELPSRHPKKPRSPSHTTSSPTSSQAHKRVKENDHSTTYQTQGIETNDSEQDPEQSTTSQSLLSMSMSMSAVETHLPSRISSLLPATPRLFLPSQQQLEAATKAQGSIRKQASAVCKYNSNTFRVYQIRSVKFQDIITTPLNVTSSPFDLVSISIDSDAKSMIGTAGSFKTCHPALLHTTSLSATPGPSTSQSSIFTATHVVAKRVFFRKRDGNSKRQRFSKEDELGRTLDEANCLYWATCLMSLVYIFVDEMLQTQTVKQTVANEIPRLRLVYAAVAIPEDVSDRAGAAYLLEERIEGKFIKYINNNSAAPAHHLRGKEEKIGLFLCFAQHVQYQLTNEVVYLSDFQGSGDLLTDCQVMTGPDYMTNFGEGNYTEAFRTFKTTHKCNVFCRAFGLQPFIIAEQGSVYTTILNVYP</sequence>
<reference evidence="8" key="1">
    <citation type="journal article" date="2020" name="New Phytol.">
        <title>Comparative genomics reveals dynamic genome evolution in host specialist ectomycorrhizal fungi.</title>
        <authorList>
            <person name="Lofgren L.A."/>
            <person name="Nguyen N.H."/>
            <person name="Vilgalys R."/>
            <person name="Ruytinx J."/>
            <person name="Liao H.L."/>
            <person name="Branco S."/>
            <person name="Kuo A."/>
            <person name="LaButti K."/>
            <person name="Lipzen A."/>
            <person name="Andreopoulos W."/>
            <person name="Pangilinan J."/>
            <person name="Riley R."/>
            <person name="Hundley H."/>
            <person name="Na H."/>
            <person name="Barry K."/>
            <person name="Grigoriev I.V."/>
            <person name="Stajich J.E."/>
            <person name="Kennedy P.G."/>
        </authorList>
    </citation>
    <scope>NUCLEOTIDE SEQUENCE</scope>
    <source>
        <strain evidence="8">MN1</strain>
    </source>
</reference>
<feature type="region of interest" description="Disordered" evidence="6">
    <location>
        <begin position="297"/>
        <end position="376"/>
    </location>
</feature>
<evidence type="ECO:0000256" key="2">
    <source>
        <dbReference type="ARBA" id="ARBA00022679"/>
    </source>
</evidence>
<dbReference type="AlphaFoldDB" id="A0A9P7DVP4"/>
<proteinExistence type="predicted"/>
<accession>A0A9P7DVP4</accession>
<evidence type="ECO:0000256" key="5">
    <source>
        <dbReference type="ARBA" id="ARBA00022840"/>
    </source>
</evidence>
<feature type="domain" description="Alpha-type protein kinase" evidence="7">
    <location>
        <begin position="449"/>
        <end position="713"/>
    </location>
</feature>
<dbReference type="InterPro" id="IPR051852">
    <property type="entry name" value="Alpha-type_PK"/>
</dbReference>
<dbReference type="RefSeq" id="XP_041186735.1">
    <property type="nucleotide sequence ID" value="XM_041342292.1"/>
</dbReference>
<dbReference type="PROSITE" id="PS51158">
    <property type="entry name" value="ALPHA_KINASE"/>
    <property type="match status" value="1"/>
</dbReference>
<dbReference type="OrthoDB" id="301415at2759"/>
<dbReference type="GO" id="GO:1903013">
    <property type="term" value="P:response to differentiation-inducing factor 1"/>
    <property type="evidence" value="ECO:0007669"/>
    <property type="project" value="TreeGrafter"/>
</dbReference>
<evidence type="ECO:0000256" key="1">
    <source>
        <dbReference type="ARBA" id="ARBA00022527"/>
    </source>
</evidence>
<evidence type="ECO:0000256" key="3">
    <source>
        <dbReference type="ARBA" id="ARBA00022741"/>
    </source>
</evidence>
<dbReference type="SMART" id="SM00811">
    <property type="entry name" value="Alpha_kinase"/>
    <property type="match status" value="1"/>
</dbReference>
<dbReference type="PANTHER" id="PTHR45992:SF2">
    <property type="entry name" value="EUKARYOTIC ELONGATION FACTOR 2 KINASE"/>
    <property type="match status" value="1"/>
</dbReference>
<keyword evidence="2" id="KW-0808">Transferase</keyword>